<dbReference type="EMBL" id="BKCL01000009">
    <property type="protein sequence ID" value="GEQ98837.1"/>
    <property type="molecule type" value="Genomic_DNA"/>
</dbReference>
<proteinExistence type="predicted"/>
<keyword evidence="1" id="KW-0472">Membrane</keyword>
<feature type="transmembrane region" description="Helical" evidence="1">
    <location>
        <begin position="27"/>
        <end position="46"/>
    </location>
</feature>
<keyword evidence="1" id="KW-0812">Transmembrane</keyword>
<dbReference type="AlphaFoldDB" id="A0A5A7MSC9"/>
<organism evidence="2 3">
    <name type="scientific">Iodidimonas gelatinilytica</name>
    <dbReference type="NCBI Taxonomy" id="1236966"/>
    <lineage>
        <taxon>Bacteria</taxon>
        <taxon>Pseudomonadati</taxon>
        <taxon>Pseudomonadota</taxon>
        <taxon>Alphaproteobacteria</taxon>
        <taxon>Iodidimonadales</taxon>
        <taxon>Iodidimonadaceae</taxon>
        <taxon>Iodidimonas</taxon>
    </lineage>
</organism>
<comment type="caution">
    <text evidence="2">The sequence shown here is derived from an EMBL/GenBank/DDBJ whole genome shotgun (WGS) entry which is preliminary data.</text>
</comment>
<accession>A0A5A7MSC9</accession>
<sequence>MVFVLLLADFAALVMLAFWAALEAEMAFSSVRLLLAVMLLSLCGYIRKPICAWEVWEFSGVSSKLFCSAA</sequence>
<dbReference type="Proteomes" id="UP000322084">
    <property type="component" value="Unassembled WGS sequence"/>
</dbReference>
<reference evidence="2 3" key="1">
    <citation type="submission" date="2019-09" db="EMBL/GenBank/DDBJ databases">
        <title>NBRP : Genome information of microbial organism related human and environment.</title>
        <authorList>
            <person name="Hattori M."/>
            <person name="Oshima K."/>
            <person name="Inaba H."/>
            <person name="Suda W."/>
            <person name="Sakamoto M."/>
            <person name="Iino T."/>
            <person name="Kitahara M."/>
            <person name="Oshida Y."/>
            <person name="Iida T."/>
            <person name="Kudo T."/>
            <person name="Itoh T."/>
            <person name="Ohkuma M."/>
        </authorList>
    </citation>
    <scope>NUCLEOTIDE SEQUENCE [LARGE SCALE GENOMIC DNA]</scope>
    <source>
        <strain evidence="2 3">Hi-2</strain>
    </source>
</reference>
<keyword evidence="1" id="KW-1133">Transmembrane helix</keyword>
<evidence type="ECO:0000313" key="3">
    <source>
        <dbReference type="Proteomes" id="UP000322084"/>
    </source>
</evidence>
<evidence type="ECO:0000256" key="1">
    <source>
        <dbReference type="SAM" id="Phobius"/>
    </source>
</evidence>
<protein>
    <submittedName>
        <fullName evidence="2">Uncharacterized protein</fullName>
    </submittedName>
</protein>
<evidence type="ECO:0000313" key="2">
    <source>
        <dbReference type="EMBL" id="GEQ98837.1"/>
    </source>
</evidence>
<gene>
    <name evidence="2" type="ORF">JCM17844_24740</name>
</gene>
<name>A0A5A7MSC9_9PROT</name>